<evidence type="ECO:0000256" key="4">
    <source>
        <dbReference type="ARBA" id="ARBA00022679"/>
    </source>
</evidence>
<protein>
    <recommendedName>
        <fullName evidence="5">Purine nucleoside phosphorylase</fullName>
        <ecNumber evidence="5">2.4.2.1</ecNumber>
    </recommendedName>
    <alternativeName>
        <fullName evidence="5">Inosine-guanosine phosphorylase</fullName>
    </alternativeName>
</protein>
<evidence type="ECO:0000313" key="8">
    <source>
        <dbReference type="Proteomes" id="UP000054485"/>
    </source>
</evidence>
<dbReference type="STRING" id="930992.A0A0D0BBJ4"/>
<dbReference type="NCBIfam" id="TIGR01697">
    <property type="entry name" value="PNPH-PUNA-XAPA"/>
    <property type="match status" value="1"/>
</dbReference>
<dbReference type="PIRSF" id="PIRSF000477">
    <property type="entry name" value="PurNPase"/>
    <property type="match status" value="1"/>
</dbReference>
<dbReference type="GO" id="GO:0009116">
    <property type="term" value="P:nucleoside metabolic process"/>
    <property type="evidence" value="ECO:0007669"/>
    <property type="project" value="InterPro"/>
</dbReference>
<evidence type="ECO:0000256" key="3">
    <source>
        <dbReference type="ARBA" id="ARBA00022676"/>
    </source>
</evidence>
<evidence type="ECO:0000256" key="5">
    <source>
        <dbReference type="PIRNR" id="PIRNR000477"/>
    </source>
</evidence>
<reference evidence="8" key="2">
    <citation type="submission" date="2015-01" db="EMBL/GenBank/DDBJ databases">
        <title>Evolutionary Origins and Diversification of the Mycorrhizal Mutualists.</title>
        <authorList>
            <consortium name="DOE Joint Genome Institute"/>
            <consortium name="Mycorrhizal Genomics Consortium"/>
            <person name="Kohler A."/>
            <person name="Kuo A."/>
            <person name="Nagy L.G."/>
            <person name="Floudas D."/>
            <person name="Copeland A."/>
            <person name="Barry K.W."/>
            <person name="Cichocki N."/>
            <person name="Veneault-Fourrey C."/>
            <person name="LaButti K."/>
            <person name="Lindquist E.A."/>
            <person name="Lipzen A."/>
            <person name="Lundell T."/>
            <person name="Morin E."/>
            <person name="Murat C."/>
            <person name="Riley R."/>
            <person name="Ohm R."/>
            <person name="Sun H."/>
            <person name="Tunlid A."/>
            <person name="Henrissat B."/>
            <person name="Grigoriev I.V."/>
            <person name="Hibbett D.S."/>
            <person name="Martin F."/>
        </authorList>
    </citation>
    <scope>NUCLEOTIDE SEQUENCE [LARGE SCALE GENOMIC DNA]</scope>
    <source>
        <strain evidence="8">UH-Slu-Lm8-n1</strain>
    </source>
</reference>
<name>A0A0D0BBJ4_9AGAM</name>
<gene>
    <name evidence="7" type="ORF">CY34DRAFT_81385</name>
</gene>
<dbReference type="InterPro" id="IPR035994">
    <property type="entry name" value="Nucleoside_phosphorylase_sf"/>
</dbReference>
<evidence type="ECO:0000259" key="6">
    <source>
        <dbReference type="Pfam" id="PF01048"/>
    </source>
</evidence>
<keyword evidence="8" id="KW-1185">Reference proteome</keyword>
<accession>A0A0D0BBJ4</accession>
<reference evidence="7 8" key="1">
    <citation type="submission" date="2014-04" db="EMBL/GenBank/DDBJ databases">
        <authorList>
            <consortium name="DOE Joint Genome Institute"/>
            <person name="Kuo A."/>
            <person name="Ruytinx J."/>
            <person name="Rineau F."/>
            <person name="Colpaert J."/>
            <person name="Kohler A."/>
            <person name="Nagy L.G."/>
            <person name="Floudas D."/>
            <person name="Copeland A."/>
            <person name="Barry K.W."/>
            <person name="Cichocki N."/>
            <person name="Veneault-Fourrey C."/>
            <person name="LaButti K."/>
            <person name="Lindquist E.A."/>
            <person name="Lipzen A."/>
            <person name="Lundell T."/>
            <person name="Morin E."/>
            <person name="Murat C."/>
            <person name="Sun H."/>
            <person name="Tunlid A."/>
            <person name="Henrissat B."/>
            <person name="Grigoriev I.V."/>
            <person name="Hibbett D.S."/>
            <person name="Martin F."/>
            <person name="Nordberg H.P."/>
            <person name="Cantor M.N."/>
            <person name="Hua S.X."/>
        </authorList>
    </citation>
    <scope>NUCLEOTIDE SEQUENCE [LARGE SCALE GENOMIC DNA]</scope>
    <source>
        <strain evidence="7 8">UH-Slu-Lm8-n1</strain>
    </source>
</reference>
<comment type="pathway">
    <text evidence="1 5">Purine metabolism; purine nucleoside salvage.</text>
</comment>
<dbReference type="PANTHER" id="PTHR11904">
    <property type="entry name" value="METHYLTHIOADENOSINE/PURINE NUCLEOSIDE PHOSPHORYLASE"/>
    <property type="match status" value="1"/>
</dbReference>
<feature type="domain" description="Nucleoside phosphorylase" evidence="6">
    <location>
        <begin position="32"/>
        <end position="309"/>
    </location>
</feature>
<dbReference type="HOGENOM" id="CLU_054456_1_2_1"/>
<dbReference type="UniPathway" id="UPA00606"/>
<dbReference type="InterPro" id="IPR000845">
    <property type="entry name" value="Nucleoside_phosphorylase_d"/>
</dbReference>
<dbReference type="Proteomes" id="UP000054485">
    <property type="component" value="Unassembled WGS sequence"/>
</dbReference>
<dbReference type="CDD" id="cd09009">
    <property type="entry name" value="PNP-EcPNPII_like"/>
    <property type="match status" value="1"/>
</dbReference>
<dbReference type="InterPro" id="IPR011268">
    <property type="entry name" value="Purine_phosphorylase"/>
</dbReference>
<dbReference type="AlphaFoldDB" id="A0A0D0BBJ4"/>
<comment type="similarity">
    <text evidence="2 5">Belongs to the PNP/MTAP phosphorylase family.</text>
</comment>
<dbReference type="OrthoDB" id="10261782at2759"/>
<evidence type="ECO:0000313" key="7">
    <source>
        <dbReference type="EMBL" id="KIK43647.1"/>
    </source>
</evidence>
<dbReference type="EC" id="2.4.2.1" evidence="5"/>
<sequence length="315" mass="34038">MSSSTTPAALPFVQTLATISRLVTDPRLLKPRIGIVCGSGLSTLVSSLKDVVQIPYSQLQGFGESTVVGQKSMLAFGLMGKDDVPVVAMLGRFHPYEGYKPIVVTYGIRIMKRLGVKDVIITNAAGSLTPEIPVGTIVVIRDHLALPNLTGMNPSFGPLMSEEYARFIPLGDAYSPRLRRLAFLASHYLKFDSSALAEGTYAWVAGPAYETPAEGLFLRNAGAHVVGMSTIPEVVAAREENLEVMVLSLVTNQVVVPDTYRSIKAEVEAELAGQRVELPSMETASHEEVLETGRQKAEVMRSLVERIVELVPANS</sequence>
<dbReference type="FunCoup" id="A0A0D0BBJ4">
    <property type="interactions" value="294"/>
</dbReference>
<evidence type="ECO:0000256" key="1">
    <source>
        <dbReference type="ARBA" id="ARBA00005058"/>
    </source>
</evidence>
<dbReference type="GO" id="GO:0004731">
    <property type="term" value="F:purine-nucleoside phosphorylase activity"/>
    <property type="evidence" value="ECO:0007669"/>
    <property type="project" value="UniProtKB-EC"/>
</dbReference>
<dbReference type="Pfam" id="PF01048">
    <property type="entry name" value="PNP_UDP_1"/>
    <property type="match status" value="1"/>
</dbReference>
<keyword evidence="4 5" id="KW-0808">Transferase</keyword>
<comment type="function">
    <text evidence="5">The purine nucleoside phosphorylases catalyze the phosphorolytic breakdown of the N-glycosidic bond in the beta-(deoxy)ribonucleoside molecules, with the formation of the corresponding free purine bases and pentose-1-phosphate.</text>
</comment>
<dbReference type="SUPFAM" id="SSF53167">
    <property type="entry name" value="Purine and uridine phosphorylases"/>
    <property type="match status" value="1"/>
</dbReference>
<evidence type="ECO:0000256" key="2">
    <source>
        <dbReference type="ARBA" id="ARBA00006751"/>
    </source>
</evidence>
<organism evidence="7 8">
    <name type="scientific">Suillus luteus UH-Slu-Lm8-n1</name>
    <dbReference type="NCBI Taxonomy" id="930992"/>
    <lineage>
        <taxon>Eukaryota</taxon>
        <taxon>Fungi</taxon>
        <taxon>Dikarya</taxon>
        <taxon>Basidiomycota</taxon>
        <taxon>Agaricomycotina</taxon>
        <taxon>Agaricomycetes</taxon>
        <taxon>Agaricomycetidae</taxon>
        <taxon>Boletales</taxon>
        <taxon>Suillineae</taxon>
        <taxon>Suillaceae</taxon>
        <taxon>Suillus</taxon>
    </lineage>
</organism>
<dbReference type="PANTHER" id="PTHR11904:SF9">
    <property type="entry name" value="PURINE NUCLEOSIDE PHOSPHORYLASE-RELATED"/>
    <property type="match status" value="1"/>
</dbReference>
<dbReference type="Gene3D" id="3.40.50.1580">
    <property type="entry name" value="Nucleoside phosphorylase domain"/>
    <property type="match status" value="1"/>
</dbReference>
<proteinExistence type="inferred from homology"/>
<dbReference type="InParanoid" id="A0A0D0BBJ4"/>
<dbReference type="GO" id="GO:0005737">
    <property type="term" value="C:cytoplasm"/>
    <property type="evidence" value="ECO:0007669"/>
    <property type="project" value="TreeGrafter"/>
</dbReference>
<keyword evidence="3 5" id="KW-0328">Glycosyltransferase</keyword>
<dbReference type="NCBIfam" id="NF006054">
    <property type="entry name" value="PRK08202.1"/>
    <property type="match status" value="1"/>
</dbReference>
<dbReference type="EMBL" id="KN835208">
    <property type="protein sequence ID" value="KIK43647.1"/>
    <property type="molecule type" value="Genomic_DNA"/>
</dbReference>